<keyword evidence="5" id="KW-1185">Reference proteome</keyword>
<dbReference type="OrthoDB" id="9809670at2"/>
<dbReference type="GO" id="GO:0016020">
    <property type="term" value="C:membrane"/>
    <property type="evidence" value="ECO:0007669"/>
    <property type="project" value="InterPro"/>
</dbReference>
<evidence type="ECO:0000259" key="3">
    <source>
        <dbReference type="Pfam" id="PF06580"/>
    </source>
</evidence>
<feature type="transmembrane region" description="Helical" evidence="2">
    <location>
        <begin position="80"/>
        <end position="98"/>
    </location>
</feature>
<reference evidence="4 5" key="1">
    <citation type="submission" date="2019-09" db="EMBL/GenBank/DDBJ databases">
        <authorList>
            <person name="Cao W.R."/>
        </authorList>
    </citation>
    <scope>NUCLEOTIDE SEQUENCE [LARGE SCALE GENOMIC DNA]</scope>
    <source>
        <strain evidence="5">a4</strain>
    </source>
</reference>
<dbReference type="EMBL" id="WAAU01000028">
    <property type="protein sequence ID" value="KAB1154634.1"/>
    <property type="molecule type" value="Genomic_DNA"/>
</dbReference>
<evidence type="ECO:0000256" key="1">
    <source>
        <dbReference type="SAM" id="Coils"/>
    </source>
</evidence>
<dbReference type="PANTHER" id="PTHR34220">
    <property type="entry name" value="SENSOR HISTIDINE KINASE YPDA"/>
    <property type="match status" value="1"/>
</dbReference>
<dbReference type="Gene3D" id="3.30.565.10">
    <property type="entry name" value="Histidine kinase-like ATPase, C-terminal domain"/>
    <property type="match status" value="1"/>
</dbReference>
<accession>A0A7J5AAN8</accession>
<organism evidence="4 5">
    <name type="scientific">Tenacibaculum aiptasiae</name>
    <dbReference type="NCBI Taxonomy" id="426481"/>
    <lineage>
        <taxon>Bacteria</taxon>
        <taxon>Pseudomonadati</taxon>
        <taxon>Bacteroidota</taxon>
        <taxon>Flavobacteriia</taxon>
        <taxon>Flavobacteriales</taxon>
        <taxon>Flavobacteriaceae</taxon>
        <taxon>Tenacibaculum</taxon>
    </lineage>
</organism>
<dbReference type="Proteomes" id="UP000467305">
    <property type="component" value="Unassembled WGS sequence"/>
</dbReference>
<keyword evidence="2" id="KW-1133">Transmembrane helix</keyword>
<dbReference type="Pfam" id="PF06580">
    <property type="entry name" value="His_kinase"/>
    <property type="match status" value="1"/>
</dbReference>
<evidence type="ECO:0000256" key="2">
    <source>
        <dbReference type="SAM" id="Phobius"/>
    </source>
</evidence>
<keyword evidence="2" id="KW-0812">Transmembrane</keyword>
<sequence>MKSFIYKIFDIGLLSSNDAKENKKIKLLNIFCFTWSILIVVITIFDIIFERELEGSLIMHGISYILIFIIFLFQYKHFYILARVLFICSIIGITFVFANYTTPLSLIENFYFIYPLIGLILIEKKWINISILVLCFILYFVPNLIYKHYPDNTILPVLVFSVFVAAYVILNYSDNLNKKHEKELLLSKEKLEQAYLELEERKRSELASLQLKALKSQMNPHFLFNTINSIQSLILAGNKEEAYKYLTKFSLLMRESIKTSEKSFVDFSVELSMLKKYLELEKLRFKQDFEYEIRGEKNIEEIKIPSAVIQPFVENAIRYGLLHKVEGKKKIVIEFYQENIFICSVTDNGIGIEASKQISILNRKSETEDTSIKVIENRLKLLKEFYKTDIGVVYEKVEKGTKVVVKIPYVN</sequence>
<dbReference type="InterPro" id="IPR036890">
    <property type="entry name" value="HATPase_C_sf"/>
</dbReference>
<feature type="transmembrane region" description="Helical" evidence="2">
    <location>
        <begin position="104"/>
        <end position="122"/>
    </location>
</feature>
<evidence type="ECO:0000313" key="4">
    <source>
        <dbReference type="EMBL" id="KAB1154634.1"/>
    </source>
</evidence>
<keyword evidence="1" id="KW-0175">Coiled coil</keyword>
<dbReference type="SUPFAM" id="SSF55874">
    <property type="entry name" value="ATPase domain of HSP90 chaperone/DNA topoisomerase II/histidine kinase"/>
    <property type="match status" value="1"/>
</dbReference>
<feature type="domain" description="Signal transduction histidine kinase internal region" evidence="3">
    <location>
        <begin position="210"/>
        <end position="288"/>
    </location>
</feature>
<feature type="transmembrane region" description="Helical" evidence="2">
    <location>
        <begin position="129"/>
        <end position="146"/>
    </location>
</feature>
<keyword evidence="2" id="KW-0472">Membrane</keyword>
<comment type="caution">
    <text evidence="4">The sequence shown here is derived from an EMBL/GenBank/DDBJ whole genome shotgun (WGS) entry which is preliminary data.</text>
</comment>
<gene>
    <name evidence="4" type="ORF">F7018_13990</name>
</gene>
<dbReference type="RefSeq" id="WP_150900717.1">
    <property type="nucleotide sequence ID" value="NZ_WAAU01000028.1"/>
</dbReference>
<dbReference type="AlphaFoldDB" id="A0A7J5AAN8"/>
<feature type="transmembrane region" description="Helical" evidence="2">
    <location>
        <begin position="152"/>
        <end position="172"/>
    </location>
</feature>
<dbReference type="PANTHER" id="PTHR34220:SF7">
    <property type="entry name" value="SENSOR HISTIDINE KINASE YPDA"/>
    <property type="match status" value="1"/>
</dbReference>
<protein>
    <recommendedName>
        <fullName evidence="3">Signal transduction histidine kinase internal region domain-containing protein</fullName>
    </recommendedName>
</protein>
<dbReference type="GO" id="GO:0000155">
    <property type="term" value="F:phosphorelay sensor kinase activity"/>
    <property type="evidence" value="ECO:0007669"/>
    <property type="project" value="InterPro"/>
</dbReference>
<name>A0A7J5AAN8_9FLAO</name>
<feature type="coiled-coil region" evidence="1">
    <location>
        <begin position="177"/>
        <end position="208"/>
    </location>
</feature>
<proteinExistence type="predicted"/>
<evidence type="ECO:0000313" key="5">
    <source>
        <dbReference type="Proteomes" id="UP000467305"/>
    </source>
</evidence>
<dbReference type="InterPro" id="IPR010559">
    <property type="entry name" value="Sig_transdc_His_kin_internal"/>
</dbReference>
<feature type="transmembrane region" description="Helical" evidence="2">
    <location>
        <begin position="27"/>
        <end position="49"/>
    </location>
</feature>
<feature type="transmembrane region" description="Helical" evidence="2">
    <location>
        <begin position="55"/>
        <end position="73"/>
    </location>
</feature>
<dbReference type="InterPro" id="IPR050640">
    <property type="entry name" value="Bact_2-comp_sensor_kinase"/>
</dbReference>